<reference evidence="1 2" key="1">
    <citation type="submission" date="2016-10" db="EMBL/GenBank/DDBJ databases">
        <authorList>
            <person name="de Groot N.N."/>
        </authorList>
    </citation>
    <scope>NUCLEOTIDE SEQUENCE [LARGE SCALE GENOMIC DNA]</scope>
    <source>
        <strain evidence="1 2">AB35.6</strain>
    </source>
</reference>
<dbReference type="EMBL" id="FNSD01000001">
    <property type="protein sequence ID" value="SEB97749.1"/>
    <property type="molecule type" value="Genomic_DNA"/>
</dbReference>
<dbReference type="RefSeq" id="WP_074654178.1">
    <property type="nucleotide sequence ID" value="NZ_FNSD01000001.1"/>
</dbReference>
<dbReference type="PROSITE" id="PS51257">
    <property type="entry name" value="PROKAR_LIPOPROTEIN"/>
    <property type="match status" value="1"/>
</dbReference>
<dbReference type="AlphaFoldDB" id="A0A1H4NRJ5"/>
<proteinExistence type="predicted"/>
<dbReference type="OrthoDB" id="1448105at2"/>
<name>A0A1H4NRJ5_9BACT</name>
<dbReference type="Proteomes" id="UP000182409">
    <property type="component" value="Unassembled WGS sequence"/>
</dbReference>
<evidence type="ECO:0000313" key="2">
    <source>
        <dbReference type="Proteomes" id="UP000182409"/>
    </source>
</evidence>
<gene>
    <name evidence="1" type="ORF">SAMN05443244_2331</name>
</gene>
<accession>A0A1H4NRJ5</accession>
<evidence type="ECO:0008006" key="3">
    <source>
        <dbReference type="Google" id="ProtNLM"/>
    </source>
</evidence>
<protein>
    <recommendedName>
        <fullName evidence="3">Lipoprotein</fullName>
    </recommendedName>
</protein>
<evidence type="ECO:0000313" key="1">
    <source>
        <dbReference type="EMBL" id="SEB97749.1"/>
    </source>
</evidence>
<organism evidence="1 2">
    <name type="scientific">Terriglobus roseus</name>
    <dbReference type="NCBI Taxonomy" id="392734"/>
    <lineage>
        <taxon>Bacteria</taxon>
        <taxon>Pseudomonadati</taxon>
        <taxon>Acidobacteriota</taxon>
        <taxon>Terriglobia</taxon>
        <taxon>Terriglobales</taxon>
        <taxon>Acidobacteriaceae</taxon>
        <taxon>Terriglobus</taxon>
    </lineage>
</organism>
<sequence>MRIFGAILVIGLCFTSGCGPTADEVVAAQQRLEQSRVEAQRLQYKAAVERVLQLDDRTSAIRDLPQRVSAMKNIDTSECPPEFRSAYLDHTDAWLELARARQARSELASDGSIESTLIRSLFASANGSSETPVEDLLRSDAGLAQMESNASQRISSTFAVVQKIAFQYGAALPKH</sequence>